<keyword evidence="2" id="KW-1185">Reference proteome</keyword>
<dbReference type="EMBL" id="AB597179">
    <property type="protein sequence ID" value="BAJ51812.1"/>
    <property type="molecule type" value="Genomic_DNA"/>
</dbReference>
<gene>
    <name evidence="1" type="primary">ORF24</name>
</gene>
<sequence length="46" mass="5278">MKFKLDGAAWLVTERCKAPNIDLAFVWAEEFCDANHGFEVDYIAEL</sequence>
<accession>E5RV04</accession>
<organism evidence="1 2">
    <name type="scientific">Ralstonia phage RSB2</name>
    <dbReference type="NCBI Taxonomy" id="913183"/>
    <lineage>
        <taxon>Viruses</taxon>
        <taxon>Duplodnaviria</taxon>
        <taxon>Heunggongvirae</taxon>
        <taxon>Uroviricota</taxon>
        <taxon>Caudoviricetes</taxon>
        <taxon>Autographivirales</taxon>
        <taxon>Autotranscriptaviridae</taxon>
        <taxon>Kelmasvirus</taxon>
        <taxon>Kelmasvirus RSB2</taxon>
    </lineage>
</organism>
<proteinExistence type="predicted"/>
<dbReference type="Proteomes" id="UP000008913">
    <property type="component" value="Segment"/>
</dbReference>
<reference evidence="1 2" key="1">
    <citation type="submission" date="2010-10" db="EMBL/GenBank/DDBJ databases">
        <title>Genomic analysis of Ralstonia solanacearum phages RSB2 and RSB3.</title>
        <authorList>
            <person name="Kawasaki T."/>
            <person name="Ishikawa H."/>
            <person name="Shimizu M."/>
            <person name="Omoto W."/>
            <person name="Fujie M."/>
            <person name="Yamada T."/>
        </authorList>
    </citation>
    <scope>NUCLEOTIDE SEQUENCE [LARGE SCALE GENOMIC DNA]</scope>
    <source>
        <strain evidence="1">RSB2</strain>
    </source>
</reference>
<name>E5RV04_9CAUD</name>
<dbReference type="RefSeq" id="YP_009017745.1">
    <property type="nucleotide sequence ID" value="NC_023736.1"/>
</dbReference>
<dbReference type="KEGG" id="vg:18559159"/>
<protein>
    <submittedName>
        <fullName evidence="1">Uncharacterized protein ORF24</fullName>
    </submittedName>
</protein>
<dbReference type="GeneID" id="18559159"/>
<evidence type="ECO:0000313" key="1">
    <source>
        <dbReference type="EMBL" id="BAJ51812.1"/>
    </source>
</evidence>
<evidence type="ECO:0000313" key="2">
    <source>
        <dbReference type="Proteomes" id="UP000008913"/>
    </source>
</evidence>